<keyword evidence="5" id="KW-0472">Membrane</keyword>
<feature type="transmembrane region" description="Helical" evidence="5">
    <location>
        <begin position="7"/>
        <end position="27"/>
    </location>
</feature>
<evidence type="ECO:0000256" key="5">
    <source>
        <dbReference type="SAM" id="Phobius"/>
    </source>
</evidence>
<dbReference type="AlphaFoldDB" id="A0A835CQ21"/>
<evidence type="ECO:0000313" key="7">
    <source>
        <dbReference type="EMBL" id="KAF7991832.1"/>
    </source>
</evidence>
<dbReference type="OrthoDB" id="5307922at2759"/>
<dbReference type="Pfam" id="PF20067">
    <property type="entry name" value="SSL_N"/>
    <property type="match status" value="1"/>
</dbReference>
<dbReference type="PANTHER" id="PTHR10426">
    <property type="entry name" value="STRICTOSIDINE SYNTHASE-RELATED"/>
    <property type="match status" value="1"/>
</dbReference>
<dbReference type="GO" id="GO:0016787">
    <property type="term" value="F:hydrolase activity"/>
    <property type="evidence" value="ECO:0007669"/>
    <property type="project" value="TreeGrafter"/>
</dbReference>
<dbReference type="InterPro" id="IPR018119">
    <property type="entry name" value="Strictosidine_synth_cons-reg"/>
</dbReference>
<comment type="similarity">
    <text evidence="1">Belongs to the strictosidine synthase family.</text>
</comment>
<dbReference type="Proteomes" id="UP000639338">
    <property type="component" value="Unassembled WGS sequence"/>
</dbReference>
<feature type="compositionally biased region" description="Low complexity" evidence="4">
    <location>
        <begin position="491"/>
        <end position="501"/>
    </location>
</feature>
<comment type="caution">
    <text evidence="7">The sequence shown here is derived from an EMBL/GenBank/DDBJ whole genome shotgun (WGS) entry which is preliminary data.</text>
</comment>
<sequence>MGYLKSLGTGFVWICTILAAITFIPGLPPQIETTPYNVKQPMALNKERNGRLNNPEILFDGEIHGPESFDIYDGVLYTGLHGGAVGKIVNNKIIEVVKFGNKCDGVYEEEKCGRPLGLKFDKNGKLFVVDAYYGIFKVDVKTKKYEKIIDLTKPIDGKIPVLANSIDIASNGDLYWTVSSSDFKLNDLVYSFLADPSGRLIRYNAATKKNQVLLENLGFANGVKLSDDESFVLVAETLSSKIIKYFIKGQKAGKSEILIDGLPGAPDNIHSDGQGNFFVTFPTLIDEDHPFISQTLAPHSNLRKMLLRLLGIIEAPFKLFEQVYPNIYTKRIVNYIGHYESVQGTSEPGATVIRFDGNGNILDILDNNDEKLSLISSAIIKDNYLYLGSPVNKFLARVSLAKALPDFKKVDKIVPTKKPVTTTPKPVTKTTPKPTTTTPKPTTTTTPKPVTTTTPKPTTTTTPKPTTTTTPKPATTTQKPTQKPAEKVTKPKPTVTPTIKPVVEKVDEQIKNTVKTPPKPVKNTKQPDIKPVKEETFETKNQQKKPIRDEM</sequence>
<reference evidence="7 8" key="1">
    <citation type="submission" date="2020-08" db="EMBL/GenBank/DDBJ databases">
        <title>Aphidius gifuensis genome sequencing and assembly.</title>
        <authorList>
            <person name="Du Z."/>
        </authorList>
    </citation>
    <scope>NUCLEOTIDE SEQUENCE [LARGE SCALE GENOMIC DNA]</scope>
    <source>
        <strain evidence="7">YNYX2018</strain>
        <tissue evidence="7">Adults</tissue>
    </source>
</reference>
<feature type="compositionally biased region" description="Low complexity" evidence="4">
    <location>
        <begin position="511"/>
        <end position="524"/>
    </location>
</feature>
<protein>
    <recommendedName>
        <fullName evidence="6">Strictosidine synthase conserved region domain-containing protein</fullName>
    </recommendedName>
</protein>
<dbReference type="Pfam" id="PF03088">
    <property type="entry name" value="Str_synth"/>
    <property type="match status" value="1"/>
</dbReference>
<keyword evidence="2" id="KW-0597">Phosphoprotein</keyword>
<dbReference type="SUPFAM" id="SSF63829">
    <property type="entry name" value="Calcium-dependent phosphotriesterase"/>
    <property type="match status" value="1"/>
</dbReference>
<dbReference type="GO" id="GO:0012505">
    <property type="term" value="C:endomembrane system"/>
    <property type="evidence" value="ECO:0007669"/>
    <property type="project" value="TreeGrafter"/>
</dbReference>
<evidence type="ECO:0000256" key="4">
    <source>
        <dbReference type="SAM" id="MobiDB-lite"/>
    </source>
</evidence>
<organism evidence="7 8">
    <name type="scientific">Aphidius gifuensis</name>
    <name type="common">Parasitoid wasp</name>
    <dbReference type="NCBI Taxonomy" id="684658"/>
    <lineage>
        <taxon>Eukaryota</taxon>
        <taxon>Metazoa</taxon>
        <taxon>Ecdysozoa</taxon>
        <taxon>Arthropoda</taxon>
        <taxon>Hexapoda</taxon>
        <taxon>Insecta</taxon>
        <taxon>Pterygota</taxon>
        <taxon>Neoptera</taxon>
        <taxon>Endopterygota</taxon>
        <taxon>Hymenoptera</taxon>
        <taxon>Apocrita</taxon>
        <taxon>Ichneumonoidea</taxon>
        <taxon>Braconidae</taxon>
        <taxon>Aphidiinae</taxon>
        <taxon>Aphidius</taxon>
    </lineage>
</organism>
<keyword evidence="5" id="KW-0812">Transmembrane</keyword>
<feature type="compositionally biased region" description="Basic and acidic residues" evidence="4">
    <location>
        <begin position="525"/>
        <end position="538"/>
    </location>
</feature>
<proteinExistence type="inferred from homology"/>
<keyword evidence="5" id="KW-1133">Transmembrane helix</keyword>
<keyword evidence="8" id="KW-1185">Reference proteome</keyword>
<feature type="domain" description="Strictosidine synthase conserved region" evidence="6">
    <location>
        <begin position="164"/>
        <end position="249"/>
    </location>
</feature>
<evidence type="ECO:0000256" key="2">
    <source>
        <dbReference type="ARBA" id="ARBA00022553"/>
    </source>
</evidence>
<dbReference type="InterPro" id="IPR011042">
    <property type="entry name" value="6-blade_b-propeller_TolB-like"/>
</dbReference>
<dbReference type="Gene3D" id="2.120.10.30">
    <property type="entry name" value="TolB, C-terminal domain"/>
    <property type="match status" value="1"/>
</dbReference>
<evidence type="ECO:0000256" key="3">
    <source>
        <dbReference type="ARBA" id="ARBA00023180"/>
    </source>
</evidence>
<dbReference type="PANTHER" id="PTHR10426:SF88">
    <property type="entry name" value="ADIPOCYTE PLASMA MEMBRANE-ASSOCIATED PROTEIN HEMOMUCIN-RELATED"/>
    <property type="match status" value="1"/>
</dbReference>
<accession>A0A835CQ21</accession>
<feature type="compositionally biased region" description="Low complexity" evidence="4">
    <location>
        <begin position="417"/>
        <end position="483"/>
    </location>
</feature>
<evidence type="ECO:0000313" key="8">
    <source>
        <dbReference type="Proteomes" id="UP000639338"/>
    </source>
</evidence>
<gene>
    <name evidence="7" type="ORF">HCN44_010633</name>
</gene>
<dbReference type="EMBL" id="JACMRX010000004">
    <property type="protein sequence ID" value="KAF7991832.1"/>
    <property type="molecule type" value="Genomic_DNA"/>
</dbReference>
<keyword evidence="3" id="KW-0325">Glycoprotein</keyword>
<evidence type="ECO:0000259" key="6">
    <source>
        <dbReference type="Pfam" id="PF03088"/>
    </source>
</evidence>
<evidence type="ECO:0000256" key="1">
    <source>
        <dbReference type="ARBA" id="ARBA00009191"/>
    </source>
</evidence>
<name>A0A835CQ21_APHGI</name>
<feature type="region of interest" description="Disordered" evidence="4">
    <location>
        <begin position="417"/>
        <end position="551"/>
    </location>
</feature>